<evidence type="ECO:0000259" key="8">
    <source>
        <dbReference type="Pfam" id="PF02687"/>
    </source>
</evidence>
<keyword evidence="11" id="KW-1185">Reference proteome</keyword>
<reference evidence="11" key="1">
    <citation type="submission" date="2016-04" db="EMBL/GenBank/DDBJ databases">
        <authorList>
            <person name="Chen L."/>
            <person name="Zhuang W."/>
            <person name="Wang G."/>
        </authorList>
    </citation>
    <scope>NUCLEOTIDE SEQUENCE [LARGE SCALE GENOMIC DNA]</scope>
    <source>
        <strain evidence="11">17621</strain>
    </source>
</reference>
<evidence type="ECO:0000256" key="4">
    <source>
        <dbReference type="ARBA" id="ARBA00022989"/>
    </source>
</evidence>
<feature type="transmembrane region" description="Helical" evidence="7">
    <location>
        <begin position="294"/>
        <end position="315"/>
    </location>
</feature>
<organism evidence="10 11">
    <name type="scientific">Niastella yeongjuensis</name>
    <dbReference type="NCBI Taxonomy" id="354355"/>
    <lineage>
        <taxon>Bacteria</taxon>
        <taxon>Pseudomonadati</taxon>
        <taxon>Bacteroidota</taxon>
        <taxon>Chitinophagia</taxon>
        <taxon>Chitinophagales</taxon>
        <taxon>Chitinophagaceae</taxon>
        <taxon>Niastella</taxon>
    </lineage>
</organism>
<feature type="domain" description="MacB-like periplasmic core" evidence="9">
    <location>
        <begin position="26"/>
        <end position="254"/>
    </location>
</feature>
<dbReference type="GO" id="GO:0005886">
    <property type="term" value="C:plasma membrane"/>
    <property type="evidence" value="ECO:0007669"/>
    <property type="project" value="UniProtKB-SubCell"/>
</dbReference>
<comment type="similarity">
    <text evidence="6">Belongs to the ABC-4 integral membrane protein family.</text>
</comment>
<evidence type="ECO:0000313" key="10">
    <source>
        <dbReference type="EMBL" id="OQP45445.1"/>
    </source>
</evidence>
<feature type="transmembrane region" description="Helical" evidence="7">
    <location>
        <begin position="336"/>
        <end position="363"/>
    </location>
</feature>
<evidence type="ECO:0000313" key="11">
    <source>
        <dbReference type="Proteomes" id="UP000192610"/>
    </source>
</evidence>
<keyword evidence="4 7" id="KW-1133">Transmembrane helix</keyword>
<feature type="transmembrane region" description="Helical" evidence="7">
    <location>
        <begin position="369"/>
        <end position="399"/>
    </location>
</feature>
<protein>
    <recommendedName>
        <fullName evidence="12">ABC transporter</fullName>
    </recommendedName>
</protein>
<feature type="domain" description="ABC3 transporter permease C-terminal" evidence="8">
    <location>
        <begin position="296"/>
        <end position="409"/>
    </location>
</feature>
<dbReference type="RefSeq" id="WP_081202299.1">
    <property type="nucleotide sequence ID" value="NZ_FOCZ01000006.1"/>
</dbReference>
<name>A0A1V9EHS8_9BACT</name>
<dbReference type="InterPro" id="IPR050250">
    <property type="entry name" value="Macrolide_Exporter_MacB"/>
</dbReference>
<dbReference type="Pfam" id="PF12704">
    <property type="entry name" value="MacB_PCD"/>
    <property type="match status" value="1"/>
</dbReference>
<accession>A0A1V9EHS8</accession>
<dbReference type="AlphaFoldDB" id="A0A1V9EHS8"/>
<dbReference type="PANTHER" id="PTHR30572">
    <property type="entry name" value="MEMBRANE COMPONENT OF TRANSPORTER-RELATED"/>
    <property type="match status" value="1"/>
</dbReference>
<keyword evidence="2" id="KW-1003">Cell membrane</keyword>
<proteinExistence type="inferred from homology"/>
<dbReference type="EMBL" id="LVXG01000029">
    <property type="protein sequence ID" value="OQP45445.1"/>
    <property type="molecule type" value="Genomic_DNA"/>
</dbReference>
<comment type="subcellular location">
    <subcellularLocation>
        <location evidence="1">Cell membrane</location>
        <topology evidence="1">Multi-pass membrane protein</topology>
    </subcellularLocation>
</comment>
<evidence type="ECO:0000256" key="5">
    <source>
        <dbReference type="ARBA" id="ARBA00023136"/>
    </source>
</evidence>
<evidence type="ECO:0000256" key="7">
    <source>
        <dbReference type="SAM" id="Phobius"/>
    </source>
</evidence>
<dbReference type="STRING" id="354355.SAMN05660816_03448"/>
<sequence>MRRVLEILGSSLNLTWQEFKSHKVRTLLSLTGVAFGIFCIISVLATVDSLEKQVQKDIQALGTNTVYIDKWVYAGGPDYPWWRYMKRPSPSYDEMLILKHKVPAASSVAFNISTNSYVGFENDVINNVNYYGITEEFVNIQPVEIELGRYLQPADYDFAANVVVIGYTVAETLFGKAEKAVGNTLILKEGKRALVIGLIKKQGKSIVNGWEYDNCVLMPQGFMKQMVREKNSNPIIMVQGRSTVPMEQLRDELTGAMRSVRKLKPTQEDDFALNDIDAFSSFASEIFSGINKGGWSIAILSLIVGMFGVANIMFVTVRERTSQIGLKKAIGAKRSVILTEFLLESAFLCIMGGLLGLTIVFLLTLASKAIFGFAVVIAPGILILAISICIVVGVLAGIIPASIAAKMDPVVAIRSK</sequence>
<feature type="transmembrane region" description="Helical" evidence="7">
    <location>
        <begin position="27"/>
        <end position="47"/>
    </location>
</feature>
<keyword evidence="5 7" id="KW-0472">Membrane</keyword>
<dbReference type="Proteomes" id="UP000192610">
    <property type="component" value="Unassembled WGS sequence"/>
</dbReference>
<dbReference type="InterPro" id="IPR003838">
    <property type="entry name" value="ABC3_permease_C"/>
</dbReference>
<dbReference type="GO" id="GO:0022857">
    <property type="term" value="F:transmembrane transporter activity"/>
    <property type="evidence" value="ECO:0007669"/>
    <property type="project" value="TreeGrafter"/>
</dbReference>
<evidence type="ECO:0000256" key="3">
    <source>
        <dbReference type="ARBA" id="ARBA00022692"/>
    </source>
</evidence>
<evidence type="ECO:0008006" key="12">
    <source>
        <dbReference type="Google" id="ProtNLM"/>
    </source>
</evidence>
<dbReference type="InterPro" id="IPR025857">
    <property type="entry name" value="MacB_PCD"/>
</dbReference>
<evidence type="ECO:0000256" key="2">
    <source>
        <dbReference type="ARBA" id="ARBA00022475"/>
    </source>
</evidence>
<dbReference type="OrthoDB" id="9770036at2"/>
<evidence type="ECO:0000256" key="1">
    <source>
        <dbReference type="ARBA" id="ARBA00004651"/>
    </source>
</evidence>
<gene>
    <name evidence="10" type="ORF">A4H97_32390</name>
</gene>
<evidence type="ECO:0000259" key="9">
    <source>
        <dbReference type="Pfam" id="PF12704"/>
    </source>
</evidence>
<keyword evidence="3 7" id="KW-0812">Transmembrane</keyword>
<evidence type="ECO:0000256" key="6">
    <source>
        <dbReference type="ARBA" id="ARBA00038076"/>
    </source>
</evidence>
<dbReference type="PANTHER" id="PTHR30572:SF4">
    <property type="entry name" value="ABC TRANSPORTER PERMEASE YTRF"/>
    <property type="match status" value="1"/>
</dbReference>
<dbReference type="Pfam" id="PF02687">
    <property type="entry name" value="FtsX"/>
    <property type="match status" value="1"/>
</dbReference>
<comment type="caution">
    <text evidence="10">The sequence shown here is derived from an EMBL/GenBank/DDBJ whole genome shotgun (WGS) entry which is preliminary data.</text>
</comment>